<dbReference type="GO" id="GO:0003676">
    <property type="term" value="F:nucleic acid binding"/>
    <property type="evidence" value="ECO:0007669"/>
    <property type="project" value="InterPro"/>
</dbReference>
<comment type="caution">
    <text evidence="3">The sequence shown here is derived from an EMBL/GenBank/DDBJ whole genome shotgun (WGS) entry which is preliminary data.</text>
</comment>
<proteinExistence type="predicted"/>
<reference evidence="3 6" key="1">
    <citation type="submission" date="2016-08" db="EMBL/GenBank/DDBJ databases">
        <title>A Parts List for Fungal Cellulosomes Revealed by Comparative Genomics.</title>
        <authorList>
            <consortium name="DOE Joint Genome Institute"/>
            <person name="Haitjema C.H."/>
            <person name="Gilmore S.P."/>
            <person name="Henske J.K."/>
            <person name="Solomon K.V."/>
            <person name="De Groot R."/>
            <person name="Kuo A."/>
            <person name="Mondo S.J."/>
            <person name="Salamov A.A."/>
            <person name="Labutti K."/>
            <person name="Zhao Z."/>
            <person name="Chiniquy J."/>
            <person name="Barry K."/>
            <person name="Brewer H.M."/>
            <person name="Purvine S.O."/>
            <person name="Wright A.T."/>
            <person name="Boxma B."/>
            <person name="Van Alen T."/>
            <person name="Hackstein J.H."/>
            <person name="Baker S.E."/>
            <person name="Grigoriev I.V."/>
            <person name="O'Malley M.A."/>
        </authorList>
    </citation>
    <scope>NUCLEOTIDE SEQUENCE [LARGE SCALE GENOMIC DNA]</scope>
    <source>
        <strain evidence="3 6">S4</strain>
    </source>
</reference>
<keyword evidence="1" id="KW-0479">Metal-binding</keyword>
<dbReference type="PROSITE" id="PS50158">
    <property type="entry name" value="ZF_CCHC"/>
    <property type="match status" value="1"/>
</dbReference>
<dbReference type="EMBL" id="MCFG01000068">
    <property type="protein sequence ID" value="ORX83687.1"/>
    <property type="molecule type" value="Genomic_DNA"/>
</dbReference>
<dbReference type="GO" id="GO:0008270">
    <property type="term" value="F:zinc ion binding"/>
    <property type="evidence" value="ECO:0007669"/>
    <property type="project" value="UniProtKB-KW"/>
</dbReference>
<evidence type="ECO:0000313" key="4">
    <source>
        <dbReference type="EMBL" id="ORX83687.1"/>
    </source>
</evidence>
<name>A0A1Y1X054_9FUNG</name>
<evidence type="ECO:0000256" key="1">
    <source>
        <dbReference type="PROSITE-ProRule" id="PRU00047"/>
    </source>
</evidence>
<dbReference type="InterPro" id="IPR036875">
    <property type="entry name" value="Znf_CCHC_sf"/>
</dbReference>
<dbReference type="Gene3D" id="4.10.60.10">
    <property type="entry name" value="Zinc finger, CCHC-type"/>
    <property type="match status" value="1"/>
</dbReference>
<gene>
    <name evidence="5" type="ORF">BCR32DRAFT_240954</name>
    <name evidence="4" type="ORF">BCR32DRAFT_243218</name>
    <name evidence="3" type="ORF">BCR32DRAFT_246557</name>
</gene>
<evidence type="ECO:0000313" key="3">
    <source>
        <dbReference type="EMBL" id="ORX79217.1"/>
    </source>
</evidence>
<evidence type="ECO:0000313" key="5">
    <source>
        <dbReference type="EMBL" id="ORX86562.1"/>
    </source>
</evidence>
<evidence type="ECO:0000259" key="2">
    <source>
        <dbReference type="PROSITE" id="PS50158"/>
    </source>
</evidence>
<dbReference type="Proteomes" id="UP000193944">
    <property type="component" value="Unassembled WGS sequence"/>
</dbReference>
<dbReference type="OrthoDB" id="2176234at2759"/>
<dbReference type="EMBL" id="MCFG01000020">
    <property type="protein sequence ID" value="ORX86562.1"/>
    <property type="molecule type" value="Genomic_DNA"/>
</dbReference>
<dbReference type="AlphaFoldDB" id="A0A1Y1X054"/>
<protein>
    <recommendedName>
        <fullName evidence="2">CCHC-type domain-containing protein</fullName>
    </recommendedName>
</protein>
<keyword evidence="1" id="KW-0862">Zinc</keyword>
<keyword evidence="6" id="KW-1185">Reference proteome</keyword>
<dbReference type="InterPro" id="IPR001878">
    <property type="entry name" value="Znf_CCHC"/>
</dbReference>
<evidence type="ECO:0000313" key="6">
    <source>
        <dbReference type="Proteomes" id="UP000193944"/>
    </source>
</evidence>
<organism evidence="3 6">
    <name type="scientific">Anaeromyces robustus</name>
    <dbReference type="NCBI Taxonomy" id="1754192"/>
    <lineage>
        <taxon>Eukaryota</taxon>
        <taxon>Fungi</taxon>
        <taxon>Fungi incertae sedis</taxon>
        <taxon>Chytridiomycota</taxon>
        <taxon>Chytridiomycota incertae sedis</taxon>
        <taxon>Neocallimastigomycetes</taxon>
        <taxon>Neocallimastigales</taxon>
        <taxon>Neocallimastigaceae</taxon>
        <taxon>Anaeromyces</taxon>
    </lineage>
</organism>
<dbReference type="STRING" id="1754192.A0A1Y1X054"/>
<feature type="domain" description="CCHC-type" evidence="2">
    <location>
        <begin position="261"/>
        <end position="276"/>
    </location>
</feature>
<dbReference type="EMBL" id="MCFG01000183">
    <property type="protein sequence ID" value="ORX79217.1"/>
    <property type="molecule type" value="Genomic_DNA"/>
</dbReference>
<keyword evidence="1" id="KW-0863">Zinc-finger</keyword>
<sequence length="359" mass="42687">MNFKIDSITPNSNIINSSIPKNELNSDYYPIWASDMFLLLSSYGLEAYICEENLKKVTKDDPGFGTGCLPVRGTTNLFYAQTVNRTMLRNDNKAKWFISSNLDNNNKRRIDFVSNTAYEVWKLLESTYQKGIEERKIKIKKDLEEMKYDKNDDFEMFLSNMNNLFNTLRGLNAEVSDEQKFNYLYTSLPSDITRETNMICYQDKWEDCCKMLLKTIPRLKFLKELKGKQNKINAFNNEYNKNRNKNDYYKYSKYNTKNKICYICHRSGHIARSCPNKNNNNKQKTEKFNNKKYKQKKYNYSDNIEVEKHNNKEMSEENVNRYNNIYDNSLINDYNSEPEIESNYILVNNESKQNNKNFQ</sequence>
<dbReference type="Pfam" id="PF14223">
    <property type="entry name" value="Retrotran_gag_2"/>
    <property type="match status" value="1"/>
</dbReference>
<accession>A0A1Y1X054</accession>
<dbReference type="SUPFAM" id="SSF57756">
    <property type="entry name" value="Retrovirus zinc finger-like domains"/>
    <property type="match status" value="1"/>
</dbReference>
<reference evidence="3 6" key="2">
    <citation type="submission" date="2016-08" db="EMBL/GenBank/DDBJ databases">
        <title>Pervasive Adenine N6-methylation of Active Genes in Fungi.</title>
        <authorList>
            <consortium name="DOE Joint Genome Institute"/>
            <person name="Mondo S.J."/>
            <person name="Dannebaum R.O."/>
            <person name="Kuo R.C."/>
            <person name="Labutti K."/>
            <person name="Haridas S."/>
            <person name="Kuo A."/>
            <person name="Salamov A."/>
            <person name="Ahrendt S.R."/>
            <person name="Lipzen A."/>
            <person name="Sullivan W."/>
            <person name="Andreopoulos W.B."/>
            <person name="Clum A."/>
            <person name="Lindquist E."/>
            <person name="Daum C."/>
            <person name="Ramamoorthy G.K."/>
            <person name="Gryganskyi A."/>
            <person name="Culley D."/>
            <person name="Magnuson J.K."/>
            <person name="James T.Y."/>
            <person name="O'Malley M.A."/>
            <person name="Stajich J.E."/>
            <person name="Spatafora J.W."/>
            <person name="Visel A."/>
            <person name="Grigoriev I.V."/>
        </authorList>
    </citation>
    <scope>NUCLEOTIDE SEQUENCE [LARGE SCALE GENOMIC DNA]</scope>
    <source>
        <strain evidence="3 6">S4</strain>
    </source>
</reference>
<dbReference type="SMART" id="SM00343">
    <property type="entry name" value="ZnF_C2HC"/>
    <property type="match status" value="1"/>
</dbReference>